<dbReference type="InterPro" id="IPR036291">
    <property type="entry name" value="NAD(P)-bd_dom_sf"/>
</dbReference>
<dbReference type="GeneID" id="19240318"/>
<feature type="compositionally biased region" description="Basic residues" evidence="9">
    <location>
        <begin position="944"/>
        <end position="954"/>
    </location>
</feature>
<gene>
    <name evidence="11" type="ORF">EPUS_05365</name>
</gene>
<dbReference type="Proteomes" id="UP000019373">
    <property type="component" value="Unassembled WGS sequence"/>
</dbReference>
<name>U1G8Z1_ENDPU</name>
<dbReference type="EC" id="3.1.3.16" evidence="8"/>
<feature type="domain" description="Serine/threonine specific protein phosphatases" evidence="10">
    <location>
        <begin position="689"/>
        <end position="694"/>
    </location>
</feature>
<dbReference type="PANTHER" id="PTHR11668:SF300">
    <property type="entry name" value="SERINE_THREONINE-PROTEIN PHOSPHATASE"/>
    <property type="match status" value="1"/>
</dbReference>
<keyword evidence="4" id="KW-0904">Protein phosphatase</keyword>
<dbReference type="PRINTS" id="PR00114">
    <property type="entry name" value="STPHPHTASE"/>
</dbReference>
<dbReference type="HOGENOM" id="CLU_296824_0_0_1"/>
<evidence type="ECO:0000313" key="12">
    <source>
        <dbReference type="Proteomes" id="UP000019373"/>
    </source>
</evidence>
<dbReference type="PROSITE" id="PS00125">
    <property type="entry name" value="SER_THR_PHOSPHATASE"/>
    <property type="match status" value="1"/>
</dbReference>
<dbReference type="InterPro" id="IPR031675">
    <property type="entry name" value="STPPase_N"/>
</dbReference>
<evidence type="ECO:0000313" key="11">
    <source>
        <dbReference type="EMBL" id="ERF73942.1"/>
    </source>
</evidence>
<dbReference type="Pfam" id="PF00106">
    <property type="entry name" value="adh_short"/>
    <property type="match status" value="1"/>
</dbReference>
<dbReference type="Pfam" id="PF26082">
    <property type="entry name" value="zf-C2H2_AcuF"/>
    <property type="match status" value="1"/>
</dbReference>
<dbReference type="eggNOG" id="KOG0374">
    <property type="taxonomic scope" value="Eukaryota"/>
</dbReference>
<comment type="catalytic activity">
    <reaction evidence="7 8">
        <text>O-phospho-L-threonyl-[protein] + H2O = L-threonyl-[protein] + phosphate</text>
        <dbReference type="Rhea" id="RHEA:47004"/>
        <dbReference type="Rhea" id="RHEA-COMP:11060"/>
        <dbReference type="Rhea" id="RHEA-COMP:11605"/>
        <dbReference type="ChEBI" id="CHEBI:15377"/>
        <dbReference type="ChEBI" id="CHEBI:30013"/>
        <dbReference type="ChEBI" id="CHEBI:43474"/>
        <dbReference type="ChEBI" id="CHEBI:61977"/>
        <dbReference type="EC" id="3.1.3.16"/>
    </reaction>
</comment>
<feature type="compositionally biased region" description="Low complexity" evidence="9">
    <location>
        <begin position="931"/>
        <end position="941"/>
    </location>
</feature>
<dbReference type="GO" id="GO:0007346">
    <property type="term" value="P:regulation of mitotic cell cycle"/>
    <property type="evidence" value="ECO:0007669"/>
    <property type="project" value="TreeGrafter"/>
</dbReference>
<evidence type="ECO:0000256" key="2">
    <source>
        <dbReference type="ARBA" id="ARBA00022723"/>
    </source>
</evidence>
<comment type="similarity">
    <text evidence="8">Belongs to the PPP phosphatase family.</text>
</comment>
<proteinExistence type="inferred from homology"/>
<dbReference type="EMBL" id="KE720913">
    <property type="protein sequence ID" value="ERF73942.1"/>
    <property type="molecule type" value="Genomic_DNA"/>
</dbReference>
<dbReference type="Pfam" id="PF00149">
    <property type="entry name" value="Metallophos"/>
    <property type="match status" value="1"/>
</dbReference>
<dbReference type="GO" id="GO:0004722">
    <property type="term" value="F:protein serine/threonine phosphatase activity"/>
    <property type="evidence" value="ECO:0007669"/>
    <property type="project" value="UniProtKB-EC"/>
</dbReference>
<dbReference type="RefSeq" id="XP_007800412.1">
    <property type="nucleotide sequence ID" value="XM_007802221.1"/>
</dbReference>
<dbReference type="GO" id="GO:0046872">
    <property type="term" value="F:metal ion binding"/>
    <property type="evidence" value="ECO:0007669"/>
    <property type="project" value="UniProtKB-KW"/>
</dbReference>
<evidence type="ECO:0000259" key="10">
    <source>
        <dbReference type="PROSITE" id="PS00125"/>
    </source>
</evidence>
<dbReference type="OrthoDB" id="4357809at2759"/>
<comment type="cofactor">
    <cofactor evidence="1">
        <name>Mn(2+)</name>
        <dbReference type="ChEBI" id="CHEBI:29035"/>
    </cofactor>
</comment>
<sequence length="1016" mass="113496">MSVPFLSRQDVEIWVPEPASFKGGAGFVAKLFTTIDRAMAALARTPSMTKDAAYQWCRNEYERFFLWGQGLSLVDGHLDEVLPHCRELRFRVLSLLLRLGTGVLQGLSRDQDRSSQALNEQCDDLRTILDLTGTMLQELEPDQSVRPYTRSESDASEYEAADILEEISTYIDCLLDLSPSLDNPALDIMEEGFDEPPTQAQESFNVRSEEALLYCRRIRDRFEVLPKYLVERLAEANVLRAAILRERRSQPTKHETPIDDDISENLFSTTDHRVTETTKSTAPPSSVFSSVMEPKASFSRHVPELGIDDNVSEATFASFSTTASAISLGRPRVPPMPDTQEEGFNCPICFSRVTDVKTRKKWKQHVFDDLKPYVCIIEGCKDSATLYNHSGLWAQHVASHPLSASISSECSFCSAIYQNGGLAYYKHVLAHLREVSLSVLPRPADDEDGFNTEDSDLPSSAPKSERIYPATSADKEAEPQEHPAVGETESQQYQRQPPLSPISSVTSLDQSPTRAAHYRLDSPPETEGAGTEAEPKRNTDSSATGEKDAPSPEMTKSDPGAALAALESARNPYEVDLDSIIDRLLAVRGSRPGKKVQLLETEIRYLCNKAREIFITQPMLLELAAPITVHGDIHGQYYDLLRSFEFTGFPPEANHLFLGNYVDHGKQSLEVICLILAYKIKYPEHFFALRGNHECAAINRVHGFYDECRTRYNIKLWKIFNDVFSYMPITAIIDEKILCMHGGLSPALESLEQVRCIMRPTDIPDCGLLCDLLWSDPDQDISGWGENDRGLSFTFGPDVVSRFLQKHDMDLIVRGHQVVQDGYEFFAQRQLVTIWGAPNYMGEYDNAAALMSIDESLMCSFQDTAALNQTVESIANKEGRLDGLIAAAGSQQETPALEYTAEDANRMFPISLTGVLMTAQVVARQIIRLDSQSPPQSQSQPIQTRKKKAERRLHRPDCFHVRHRGKPRPRLLGLQRVQSQHHAADPQLGLGMGPALHPCQLDLPRIYPDGDGAGAV</sequence>
<evidence type="ECO:0000256" key="5">
    <source>
        <dbReference type="ARBA" id="ARBA00023211"/>
    </source>
</evidence>
<dbReference type="InterPro" id="IPR002347">
    <property type="entry name" value="SDR_fam"/>
</dbReference>
<evidence type="ECO:0000256" key="8">
    <source>
        <dbReference type="RuleBase" id="RU004273"/>
    </source>
</evidence>
<dbReference type="InterPro" id="IPR004843">
    <property type="entry name" value="Calcineurin-like_PHP"/>
</dbReference>
<feature type="compositionally biased region" description="Acidic residues" evidence="9">
    <location>
        <begin position="446"/>
        <end position="456"/>
    </location>
</feature>
<dbReference type="InterPro" id="IPR006186">
    <property type="entry name" value="Ser/Thr-sp_prot-phosphatase"/>
</dbReference>
<evidence type="ECO:0000256" key="1">
    <source>
        <dbReference type="ARBA" id="ARBA00001936"/>
    </source>
</evidence>
<dbReference type="CDD" id="cd07414">
    <property type="entry name" value="MPP_PP1_PPKL"/>
    <property type="match status" value="1"/>
</dbReference>
<evidence type="ECO:0000256" key="7">
    <source>
        <dbReference type="ARBA" id="ARBA00048336"/>
    </source>
</evidence>
<dbReference type="GO" id="GO:0007059">
    <property type="term" value="P:chromosome segregation"/>
    <property type="evidence" value="ECO:0007669"/>
    <property type="project" value="TreeGrafter"/>
</dbReference>
<dbReference type="InterPro" id="IPR050341">
    <property type="entry name" value="PP1_catalytic_subunit"/>
</dbReference>
<dbReference type="SUPFAM" id="SSF51735">
    <property type="entry name" value="NAD(P)-binding Rossmann-fold domains"/>
    <property type="match status" value="1"/>
</dbReference>
<feature type="compositionally biased region" description="Polar residues" evidence="9">
    <location>
        <begin position="488"/>
        <end position="513"/>
    </location>
</feature>
<feature type="compositionally biased region" description="Basic and acidic residues" evidence="9">
    <location>
        <begin position="533"/>
        <end position="550"/>
    </location>
</feature>
<dbReference type="InterPro" id="IPR029052">
    <property type="entry name" value="Metallo-depent_PP-like"/>
</dbReference>
<dbReference type="FunFam" id="3.60.21.10:FF:000026">
    <property type="entry name" value="Serine/threonine-protein phosphatase"/>
    <property type="match status" value="1"/>
</dbReference>
<keyword evidence="2" id="KW-0479">Metal-binding</keyword>
<dbReference type="Pfam" id="PF16891">
    <property type="entry name" value="STPPase_N"/>
    <property type="match status" value="1"/>
</dbReference>
<comment type="catalytic activity">
    <reaction evidence="6">
        <text>O-phospho-L-seryl-[protein] + H2O = L-seryl-[protein] + phosphate</text>
        <dbReference type="Rhea" id="RHEA:20629"/>
        <dbReference type="Rhea" id="RHEA-COMP:9863"/>
        <dbReference type="Rhea" id="RHEA-COMP:11604"/>
        <dbReference type="ChEBI" id="CHEBI:15377"/>
        <dbReference type="ChEBI" id="CHEBI:29999"/>
        <dbReference type="ChEBI" id="CHEBI:43474"/>
        <dbReference type="ChEBI" id="CHEBI:83421"/>
        <dbReference type="EC" id="3.1.3.16"/>
    </reaction>
</comment>
<evidence type="ECO:0000256" key="9">
    <source>
        <dbReference type="SAM" id="MobiDB-lite"/>
    </source>
</evidence>
<dbReference type="InterPro" id="IPR058925">
    <property type="entry name" value="zf-C2H2_AcuF"/>
</dbReference>
<dbReference type="SUPFAM" id="SSF56300">
    <property type="entry name" value="Metallo-dependent phosphatases"/>
    <property type="match status" value="1"/>
</dbReference>
<dbReference type="PANTHER" id="PTHR11668">
    <property type="entry name" value="SERINE/THREONINE PROTEIN PHOSPHATASE"/>
    <property type="match status" value="1"/>
</dbReference>
<keyword evidence="3 8" id="KW-0378">Hydrolase</keyword>
<protein>
    <recommendedName>
        <fullName evidence="8">Serine/threonine-protein phosphatase</fullName>
        <ecNumber evidence="8">3.1.3.16</ecNumber>
    </recommendedName>
</protein>
<reference evidence="12" key="1">
    <citation type="journal article" date="2014" name="BMC Genomics">
        <title>Genome characteristics reveal the impact of lichenization on lichen-forming fungus Endocarpon pusillum Hedwig (Verrucariales, Ascomycota).</title>
        <authorList>
            <person name="Wang Y.-Y."/>
            <person name="Liu B."/>
            <person name="Zhang X.-Y."/>
            <person name="Zhou Q.-M."/>
            <person name="Zhang T."/>
            <person name="Li H."/>
            <person name="Yu Y.-F."/>
            <person name="Zhang X.-L."/>
            <person name="Hao X.-Y."/>
            <person name="Wang M."/>
            <person name="Wang L."/>
            <person name="Wei J.-C."/>
        </authorList>
    </citation>
    <scope>NUCLEOTIDE SEQUENCE [LARGE SCALE GENOMIC DNA]</scope>
    <source>
        <strain evidence="12">Z07020 / HMAS-L-300199</strain>
    </source>
</reference>
<dbReference type="Gene3D" id="3.60.21.10">
    <property type="match status" value="1"/>
</dbReference>
<accession>U1G8Z1</accession>
<keyword evidence="12" id="KW-1185">Reference proteome</keyword>
<evidence type="ECO:0000256" key="3">
    <source>
        <dbReference type="ARBA" id="ARBA00022801"/>
    </source>
</evidence>
<evidence type="ECO:0000256" key="6">
    <source>
        <dbReference type="ARBA" id="ARBA00047761"/>
    </source>
</evidence>
<dbReference type="GO" id="GO:0005737">
    <property type="term" value="C:cytoplasm"/>
    <property type="evidence" value="ECO:0007669"/>
    <property type="project" value="TreeGrafter"/>
</dbReference>
<evidence type="ECO:0000256" key="4">
    <source>
        <dbReference type="ARBA" id="ARBA00022912"/>
    </source>
</evidence>
<organism evidence="11 12">
    <name type="scientific">Endocarpon pusillum (strain Z07020 / HMAS-L-300199)</name>
    <name type="common">Lichen-forming fungus</name>
    <dbReference type="NCBI Taxonomy" id="1263415"/>
    <lineage>
        <taxon>Eukaryota</taxon>
        <taxon>Fungi</taxon>
        <taxon>Dikarya</taxon>
        <taxon>Ascomycota</taxon>
        <taxon>Pezizomycotina</taxon>
        <taxon>Eurotiomycetes</taxon>
        <taxon>Chaetothyriomycetidae</taxon>
        <taxon>Verrucariales</taxon>
        <taxon>Verrucariaceae</taxon>
        <taxon>Endocarpon</taxon>
    </lineage>
</organism>
<dbReference type="AlphaFoldDB" id="U1G8Z1"/>
<feature type="region of interest" description="Disordered" evidence="9">
    <location>
        <begin position="446"/>
        <end position="561"/>
    </location>
</feature>
<keyword evidence="5" id="KW-0464">Manganese</keyword>
<dbReference type="SMART" id="SM00156">
    <property type="entry name" value="PP2Ac"/>
    <property type="match status" value="1"/>
</dbReference>
<feature type="region of interest" description="Disordered" evidence="9">
    <location>
        <begin position="930"/>
        <end position="954"/>
    </location>
</feature>
<dbReference type="GO" id="GO:0005634">
    <property type="term" value="C:nucleus"/>
    <property type="evidence" value="ECO:0007669"/>
    <property type="project" value="TreeGrafter"/>
</dbReference>